<dbReference type="EMBL" id="FSQT01000002">
    <property type="protein sequence ID" value="SIN31579.1"/>
    <property type="molecule type" value="Genomic_DNA"/>
</dbReference>
<dbReference type="STRING" id="709881.SAMN04489832_5268"/>
<feature type="compositionally biased region" description="Gly residues" evidence="1">
    <location>
        <begin position="251"/>
        <end position="270"/>
    </location>
</feature>
<feature type="region of interest" description="Disordered" evidence="1">
    <location>
        <begin position="173"/>
        <end position="283"/>
    </location>
</feature>
<sequence>MGLSWEEMCQKVVIDGRPGDVESAALGWEQLIKNLNNVKQSLDTNIKDLGTVWKGPAYEAFKGHVEQIAKDTGNIVADAEKGSGIVQSLKSAAEKLTAAQRDFPVPATCINDVLEARNAKLTLSVGFFEAKVAPDFLGWLDPVTAVADWINDRSEEAAGVYQRVSGDYQNIAPGTPGEASGFTNKTPTTEIPKLDNGGGGGGGVGGVPDIGGGKPSIGDMGAKPSINATGMPDTGNLSGGSGTHPDLSGGYDTGSGGGYPGAGGVPGTGGLEDDYSSGLAGAGGGGTPGLGSGLGGGGLGSSGLGGAGGLGSGGGLSGGGAGAGVLAGGGALGRAVSPNMGPMMGGGAAGAGRGGGRGGGRVGAGGKLGAGGGMAPGMGGAAAGGAGRGGAGRGAAGAGAGGRGAGARGAGGMAGMGAGAGAGYGEEEAPRNTWLEEDEDVWGADGGGTSGVLR</sequence>
<keyword evidence="3" id="KW-1185">Reference proteome</keyword>
<dbReference type="AlphaFoldDB" id="A0A1N6AC53"/>
<feature type="compositionally biased region" description="Gly residues" evidence="1">
    <location>
        <begin position="196"/>
        <end position="215"/>
    </location>
</feature>
<proteinExistence type="predicted"/>
<gene>
    <name evidence="2" type="ORF">SAMN04489832_5268</name>
</gene>
<dbReference type="OrthoDB" id="3390360at2"/>
<feature type="compositionally biased region" description="Gly residues" evidence="1">
    <location>
        <begin position="444"/>
        <end position="454"/>
    </location>
</feature>
<evidence type="ECO:0000313" key="2">
    <source>
        <dbReference type="EMBL" id="SIN31579.1"/>
    </source>
</evidence>
<organism evidence="2 3">
    <name type="scientific">Micromonospora cremea</name>
    <dbReference type="NCBI Taxonomy" id="709881"/>
    <lineage>
        <taxon>Bacteria</taxon>
        <taxon>Bacillati</taxon>
        <taxon>Actinomycetota</taxon>
        <taxon>Actinomycetes</taxon>
        <taxon>Micromonosporales</taxon>
        <taxon>Micromonosporaceae</taxon>
        <taxon>Micromonospora</taxon>
    </lineage>
</organism>
<feature type="region of interest" description="Disordered" evidence="1">
    <location>
        <begin position="419"/>
        <end position="454"/>
    </location>
</feature>
<protein>
    <recommendedName>
        <fullName evidence="4">WXG100 family type VII secretion target</fullName>
    </recommendedName>
</protein>
<dbReference type="RefSeq" id="WP_074316326.1">
    <property type="nucleotide sequence ID" value="NZ_FSQT01000002.1"/>
</dbReference>
<dbReference type="Gene3D" id="1.10.287.1060">
    <property type="entry name" value="ESAT-6-like"/>
    <property type="match status" value="1"/>
</dbReference>
<reference evidence="3" key="1">
    <citation type="submission" date="2016-12" db="EMBL/GenBank/DDBJ databases">
        <authorList>
            <person name="Varghese N."/>
            <person name="Submissions S."/>
        </authorList>
    </citation>
    <scope>NUCLEOTIDE SEQUENCE [LARGE SCALE GENOMIC DNA]</scope>
    <source>
        <strain evidence="3">DSM 45599</strain>
    </source>
</reference>
<evidence type="ECO:0000256" key="1">
    <source>
        <dbReference type="SAM" id="MobiDB-lite"/>
    </source>
</evidence>
<evidence type="ECO:0000313" key="3">
    <source>
        <dbReference type="Proteomes" id="UP000185124"/>
    </source>
</evidence>
<evidence type="ECO:0008006" key="4">
    <source>
        <dbReference type="Google" id="ProtNLM"/>
    </source>
</evidence>
<accession>A0A1N6AC53</accession>
<dbReference type="Proteomes" id="UP000185124">
    <property type="component" value="Unassembled WGS sequence"/>
</dbReference>
<name>A0A1N6AC53_9ACTN</name>